<evidence type="ECO:0000259" key="2">
    <source>
        <dbReference type="Pfam" id="PF14351"/>
    </source>
</evidence>
<feature type="transmembrane region" description="Helical" evidence="1">
    <location>
        <begin position="74"/>
        <end position="92"/>
    </location>
</feature>
<reference evidence="3 4" key="1">
    <citation type="submission" date="2019-09" db="EMBL/GenBank/DDBJ databases">
        <authorList>
            <person name="Cao W.R."/>
        </authorList>
    </citation>
    <scope>NUCLEOTIDE SEQUENCE [LARGE SCALE GENOMIC DNA]</scope>
    <source>
        <strain evidence="4">a4</strain>
    </source>
</reference>
<comment type="caution">
    <text evidence="3">The sequence shown here is derived from an EMBL/GenBank/DDBJ whole genome shotgun (WGS) entry which is preliminary data.</text>
</comment>
<feature type="transmembrane region" description="Helical" evidence="1">
    <location>
        <begin position="173"/>
        <end position="192"/>
    </location>
</feature>
<keyword evidence="4" id="KW-1185">Reference proteome</keyword>
<proteinExistence type="predicted"/>
<protein>
    <submittedName>
        <fullName evidence="3">DUF4401 domain-containing protein</fullName>
    </submittedName>
</protein>
<keyword evidence="1" id="KW-1133">Transmembrane helix</keyword>
<accession>A0A7J5AQU5</accession>
<feature type="transmembrane region" description="Helical" evidence="1">
    <location>
        <begin position="104"/>
        <end position="121"/>
    </location>
</feature>
<feature type="transmembrane region" description="Helical" evidence="1">
    <location>
        <begin position="301"/>
        <end position="320"/>
    </location>
</feature>
<feature type="transmembrane region" description="Helical" evidence="1">
    <location>
        <begin position="332"/>
        <end position="352"/>
    </location>
</feature>
<keyword evidence="1" id="KW-0812">Transmembrane</keyword>
<name>A0A7J5AQU5_9FLAO</name>
<evidence type="ECO:0000313" key="4">
    <source>
        <dbReference type="Proteomes" id="UP000467305"/>
    </source>
</evidence>
<dbReference type="EMBL" id="WAAU01000008">
    <property type="protein sequence ID" value="KAB1159980.1"/>
    <property type="molecule type" value="Genomic_DNA"/>
</dbReference>
<feature type="transmembrane region" description="Helical" evidence="1">
    <location>
        <begin position="43"/>
        <end position="68"/>
    </location>
</feature>
<feature type="transmembrane region" description="Helical" evidence="1">
    <location>
        <begin position="235"/>
        <end position="255"/>
    </location>
</feature>
<evidence type="ECO:0000256" key="1">
    <source>
        <dbReference type="SAM" id="Phobius"/>
    </source>
</evidence>
<feature type="transmembrane region" description="Helical" evidence="1">
    <location>
        <begin position="204"/>
        <end position="223"/>
    </location>
</feature>
<evidence type="ECO:0000313" key="3">
    <source>
        <dbReference type="EMBL" id="KAB1159980.1"/>
    </source>
</evidence>
<dbReference type="Pfam" id="PF14351">
    <property type="entry name" value="DUF4401"/>
    <property type="match status" value="1"/>
</dbReference>
<dbReference type="Proteomes" id="UP000467305">
    <property type="component" value="Unassembled WGS sequence"/>
</dbReference>
<keyword evidence="1" id="KW-0472">Membrane</keyword>
<feature type="transmembrane region" description="Helical" evidence="1">
    <location>
        <begin position="267"/>
        <end position="295"/>
    </location>
</feature>
<dbReference type="AlphaFoldDB" id="A0A7J5AQU5"/>
<organism evidence="3 4">
    <name type="scientific">Tenacibaculum aiptasiae</name>
    <dbReference type="NCBI Taxonomy" id="426481"/>
    <lineage>
        <taxon>Bacteria</taxon>
        <taxon>Pseudomonadati</taxon>
        <taxon>Bacteroidota</taxon>
        <taxon>Flavobacteriia</taxon>
        <taxon>Flavobacteriales</taxon>
        <taxon>Flavobacteriaceae</taxon>
        <taxon>Tenacibaculum</taxon>
    </lineage>
</organism>
<feature type="domain" description="DUF4401" evidence="2">
    <location>
        <begin position="43"/>
        <end position="350"/>
    </location>
</feature>
<dbReference type="RefSeq" id="WP_150899224.1">
    <property type="nucleotide sequence ID" value="NZ_WAAU01000008.1"/>
</dbReference>
<sequence length="358" mass="39966">MEELANKKELLESIRLSEDKDFTYNEQAILDSYLKKEENKSGLAIKILTILGSFVAMLAFIVFLGIAGFYSSEAAMIFLGGLFIVLAVVTNVVKDNLIWDTFSVTIYITGFVMLAFGLSWAKMNEDMITILVGLIAFVTLVMTQNYILSFIAILTVNGSFLFLLLNTKVYDLIHIYVGVMALMLSYVFLKEARILSAIKKLAKLYNPLRIGVVISFLIGLSMLGKKGAIALNENYIWISSVLFIIIGMYIVHVIIKVHEITLAKTKAILYVFSFLILLSTVFSPAISGAIILLLLSFLVNYKTGLVIGIVALIYFVSQYYYDLSFTLLTKSILLFVSGVLFLACYVFTTKMLGNNEEI</sequence>
<gene>
    <name evidence="3" type="ORF">F7018_06615</name>
</gene>
<dbReference type="OrthoDB" id="674818at2"/>
<dbReference type="InterPro" id="IPR025513">
    <property type="entry name" value="DUF4401"/>
</dbReference>